<dbReference type="EMBL" id="BMKW01000005">
    <property type="protein sequence ID" value="GGJ14049.1"/>
    <property type="molecule type" value="Genomic_DNA"/>
</dbReference>
<name>A0A917KHJ5_9PROT</name>
<dbReference type="Proteomes" id="UP000661507">
    <property type="component" value="Unassembled WGS sequence"/>
</dbReference>
<evidence type="ECO:0000313" key="2">
    <source>
        <dbReference type="Proteomes" id="UP000661507"/>
    </source>
</evidence>
<sequence>MSAALAPPRTATEADRQAEGWRLARLAARFAVRSLEGEYDKPAGRAVIAAAIQKIDAIPVPDCVVVLPRAERLEAAIRTAIDLAGQVFDGKPLAEEAIAVLRDALR</sequence>
<reference evidence="1" key="1">
    <citation type="journal article" date="2014" name="Int. J. Syst. Evol. Microbiol.">
        <title>Complete genome sequence of Corynebacterium casei LMG S-19264T (=DSM 44701T), isolated from a smear-ripened cheese.</title>
        <authorList>
            <consortium name="US DOE Joint Genome Institute (JGI-PGF)"/>
            <person name="Walter F."/>
            <person name="Albersmeier A."/>
            <person name="Kalinowski J."/>
            <person name="Ruckert C."/>
        </authorList>
    </citation>
    <scope>NUCLEOTIDE SEQUENCE</scope>
    <source>
        <strain evidence="1">CGMCC 1.3617</strain>
    </source>
</reference>
<gene>
    <name evidence="1" type="ORF">GCM10011320_21660</name>
</gene>
<organism evidence="1 2">
    <name type="scientific">Neoroseomonas lacus</name>
    <dbReference type="NCBI Taxonomy" id="287609"/>
    <lineage>
        <taxon>Bacteria</taxon>
        <taxon>Pseudomonadati</taxon>
        <taxon>Pseudomonadota</taxon>
        <taxon>Alphaproteobacteria</taxon>
        <taxon>Acetobacterales</taxon>
        <taxon>Acetobacteraceae</taxon>
        <taxon>Neoroseomonas</taxon>
    </lineage>
</organism>
<reference evidence="1" key="2">
    <citation type="submission" date="2020-09" db="EMBL/GenBank/DDBJ databases">
        <authorList>
            <person name="Sun Q."/>
            <person name="Zhou Y."/>
        </authorList>
    </citation>
    <scope>NUCLEOTIDE SEQUENCE</scope>
    <source>
        <strain evidence="1">CGMCC 1.3617</strain>
    </source>
</reference>
<proteinExistence type="predicted"/>
<comment type="caution">
    <text evidence="1">The sequence shown here is derived from an EMBL/GenBank/DDBJ whole genome shotgun (WGS) entry which is preliminary data.</text>
</comment>
<dbReference type="RefSeq" id="WP_188967072.1">
    <property type="nucleotide sequence ID" value="NZ_BMKW01000005.1"/>
</dbReference>
<evidence type="ECO:0000313" key="1">
    <source>
        <dbReference type="EMBL" id="GGJ14049.1"/>
    </source>
</evidence>
<dbReference type="AlphaFoldDB" id="A0A917KHJ5"/>
<protein>
    <submittedName>
        <fullName evidence="1">Uncharacterized protein</fullName>
    </submittedName>
</protein>
<accession>A0A917KHJ5</accession>
<keyword evidence="2" id="KW-1185">Reference proteome</keyword>